<evidence type="ECO:0000256" key="2">
    <source>
        <dbReference type="ARBA" id="ARBA00022448"/>
    </source>
</evidence>
<evidence type="ECO:0000313" key="10">
    <source>
        <dbReference type="EMBL" id="ADU51917.1"/>
    </source>
</evidence>
<dbReference type="EMBL" id="CP002344">
    <property type="protein sequence ID" value="ADU51917.1"/>
    <property type="molecule type" value="Genomic_DNA"/>
</dbReference>
<dbReference type="PANTHER" id="PTHR11795">
    <property type="entry name" value="BRANCHED-CHAIN AMINO ACID TRANSPORT SYSTEM PERMEASE PROTEIN LIVH"/>
    <property type="match status" value="1"/>
</dbReference>
<name>E6SIA6_THEM7</name>
<dbReference type="GO" id="GO:0005886">
    <property type="term" value="C:plasma membrane"/>
    <property type="evidence" value="ECO:0007669"/>
    <property type="project" value="UniProtKB-SubCell"/>
</dbReference>
<feature type="transmembrane region" description="Helical" evidence="9">
    <location>
        <begin position="198"/>
        <end position="218"/>
    </location>
</feature>
<dbReference type="Proteomes" id="UP000008915">
    <property type="component" value="Chromosome"/>
</dbReference>
<sequence length="302" mass="31107">MPAELLSQIPQLIVSGVMVGMIYALLGLGLVVTYTTTRIVNVAIGEFAMIATLTAASLAGAGIPLPLAVVAGLMTGTLVGWGVYETAMRPLLARQAPVLSLLILSIAVHLILKGSGLIVWGTEAYKLPAFSEGPPLVVGSAVLTRQGVWIIAAGIALMVALWLGFTRTLRGKALVASAVNPVGARLMGIRVLAMGRQAFVLSALLASAAGILIAPQTLADYDMGLMLGLKGFVGAVLGGFRHYPWVVAGCMALGIAESLVAGLLPSGYRDAIAFLLLIAVLVARAVPVLRHGVLAAEEAAQE</sequence>
<evidence type="ECO:0000256" key="5">
    <source>
        <dbReference type="ARBA" id="ARBA00022970"/>
    </source>
</evidence>
<dbReference type="OrthoDB" id="9807115at2"/>
<evidence type="ECO:0000256" key="8">
    <source>
        <dbReference type="ARBA" id="ARBA00037998"/>
    </source>
</evidence>
<reference evidence="10 11" key="1">
    <citation type="journal article" date="2010" name="Stand. Genomic Sci.">
        <title>Complete genome sequence of Thermaerobacter marianensis type strain (7p75a).</title>
        <authorList>
            <person name="Han C."/>
            <person name="Gu W."/>
            <person name="Zhang X."/>
            <person name="Lapidus A."/>
            <person name="Nolan M."/>
            <person name="Copeland A."/>
            <person name="Lucas S."/>
            <person name="Del Rio T.G."/>
            <person name="Tice H."/>
            <person name="Cheng J.F."/>
            <person name="Tapia R."/>
            <person name="Goodwin L."/>
            <person name="Pitluck S."/>
            <person name="Pagani I."/>
            <person name="Ivanova N."/>
            <person name="Mavromatis K."/>
            <person name="Mikhailova N."/>
            <person name="Pati A."/>
            <person name="Chen A."/>
            <person name="Palaniappan K."/>
            <person name="Land M."/>
            <person name="Hauser L."/>
            <person name="Chang Y.J."/>
            <person name="Jeffries C.D."/>
            <person name="Schneider S."/>
            <person name="Rohde M."/>
            <person name="Goker M."/>
            <person name="Pukall R."/>
            <person name="Woyke T."/>
            <person name="Bristow J."/>
            <person name="Eisen J.A."/>
            <person name="Markowitz V."/>
            <person name="Hugenholtz P."/>
            <person name="Kyrpides N.C."/>
            <person name="Klenk H.P."/>
            <person name="Detter J.C."/>
        </authorList>
    </citation>
    <scope>NUCLEOTIDE SEQUENCE [LARGE SCALE GENOMIC DNA]</scope>
    <source>
        <strain evidence="11">ATCC 700841 / DSM 12885 / JCM 10246 / 7p75a</strain>
    </source>
</reference>
<evidence type="ECO:0000256" key="1">
    <source>
        <dbReference type="ARBA" id="ARBA00004651"/>
    </source>
</evidence>
<keyword evidence="6 9" id="KW-1133">Transmembrane helix</keyword>
<keyword evidence="4 9" id="KW-0812">Transmembrane</keyword>
<evidence type="ECO:0000313" key="11">
    <source>
        <dbReference type="Proteomes" id="UP000008915"/>
    </source>
</evidence>
<reference evidence="11" key="2">
    <citation type="journal article" date="2010" name="Stand. Genomic Sci.">
        <title>Complete genome sequence of Thermaerobacter marianensis type strain (7p75aT).</title>
        <authorList>
            <person name="Han C."/>
            <person name="Gu W."/>
            <person name="Zhang X."/>
            <person name="Lapidus A."/>
            <person name="Nolan M."/>
            <person name="Copeland A."/>
            <person name="Lucas S."/>
            <person name="Glavina Del Rio T."/>
            <person name="Tice H."/>
            <person name="Cheng J."/>
            <person name="Tapia R."/>
            <person name="Goodwin L."/>
            <person name="Pitluck S."/>
            <person name="Pagani I."/>
            <person name="Ivanova N."/>
            <person name="Mavromatis K."/>
            <person name="Mikhailova N."/>
            <person name="Pati A."/>
            <person name="Chen A."/>
            <person name="Palaniappan K."/>
            <person name="Land M."/>
            <person name="Hauser L."/>
            <person name="Chang Y."/>
            <person name="Jeffries C."/>
            <person name="Schneider S."/>
            <person name="Rohde M."/>
            <person name="Goker M."/>
            <person name="Pukall R."/>
            <person name="Woyke T."/>
            <person name="Bristow J."/>
            <person name="Eisen J."/>
            <person name="Markowitz V."/>
            <person name="Hugenholtz P."/>
            <person name="Kyrpides N."/>
            <person name="Klenk H."/>
            <person name="Detter J."/>
        </authorList>
    </citation>
    <scope>NUCLEOTIDE SEQUENCE [LARGE SCALE GENOMIC DNA]</scope>
    <source>
        <strain evidence="11">ATCC 700841 / DSM 12885 / JCM 10246 / 7p75a</strain>
    </source>
</reference>
<evidence type="ECO:0000256" key="4">
    <source>
        <dbReference type="ARBA" id="ARBA00022692"/>
    </source>
</evidence>
<dbReference type="InterPro" id="IPR052157">
    <property type="entry name" value="BCAA_transport_permease"/>
</dbReference>
<evidence type="ECO:0000256" key="7">
    <source>
        <dbReference type="ARBA" id="ARBA00023136"/>
    </source>
</evidence>
<feature type="transmembrane region" description="Helical" evidence="9">
    <location>
        <begin position="243"/>
        <end position="264"/>
    </location>
</feature>
<dbReference type="InterPro" id="IPR001851">
    <property type="entry name" value="ABC_transp_permease"/>
</dbReference>
<dbReference type="KEGG" id="tmr:Tmar_1816"/>
<organism evidence="10 11">
    <name type="scientific">Thermaerobacter marianensis (strain ATCC 700841 / DSM 12885 / JCM 10246 / 7p75a)</name>
    <dbReference type="NCBI Taxonomy" id="644966"/>
    <lineage>
        <taxon>Bacteria</taxon>
        <taxon>Bacillati</taxon>
        <taxon>Bacillota</taxon>
        <taxon>Clostridia</taxon>
        <taxon>Eubacteriales</taxon>
        <taxon>Clostridiales Family XVII. Incertae Sedis</taxon>
        <taxon>Thermaerobacter</taxon>
    </lineage>
</organism>
<keyword evidence="7 9" id="KW-0472">Membrane</keyword>
<evidence type="ECO:0000256" key="6">
    <source>
        <dbReference type="ARBA" id="ARBA00022989"/>
    </source>
</evidence>
<dbReference type="PANTHER" id="PTHR11795:SF450">
    <property type="entry name" value="ABC TRANSPORTER PERMEASE PROTEIN"/>
    <property type="match status" value="1"/>
</dbReference>
<keyword evidence="5" id="KW-0029">Amino-acid transport</keyword>
<feature type="transmembrane region" description="Helical" evidence="9">
    <location>
        <begin position="271"/>
        <end position="289"/>
    </location>
</feature>
<keyword evidence="11" id="KW-1185">Reference proteome</keyword>
<evidence type="ECO:0000256" key="3">
    <source>
        <dbReference type="ARBA" id="ARBA00022475"/>
    </source>
</evidence>
<evidence type="ECO:0000256" key="9">
    <source>
        <dbReference type="SAM" id="Phobius"/>
    </source>
</evidence>
<comment type="subcellular location">
    <subcellularLocation>
        <location evidence="1">Cell membrane</location>
        <topology evidence="1">Multi-pass membrane protein</topology>
    </subcellularLocation>
</comment>
<protein>
    <submittedName>
        <fullName evidence="10">Inner-membrane translocator</fullName>
    </submittedName>
</protein>
<dbReference type="eggNOG" id="COG0559">
    <property type="taxonomic scope" value="Bacteria"/>
</dbReference>
<dbReference type="RefSeq" id="WP_013496218.1">
    <property type="nucleotide sequence ID" value="NC_014831.1"/>
</dbReference>
<dbReference type="AlphaFoldDB" id="E6SIA6"/>
<feature type="transmembrane region" description="Helical" evidence="9">
    <location>
        <begin position="39"/>
        <end position="59"/>
    </location>
</feature>
<feature type="transmembrane region" description="Helical" evidence="9">
    <location>
        <begin position="12"/>
        <end position="32"/>
    </location>
</feature>
<dbReference type="CDD" id="cd06582">
    <property type="entry name" value="TM_PBP1_LivH_like"/>
    <property type="match status" value="1"/>
</dbReference>
<dbReference type="HOGENOM" id="CLU_039929_1_1_9"/>
<accession>E6SIA6</accession>
<dbReference type="Pfam" id="PF02653">
    <property type="entry name" value="BPD_transp_2"/>
    <property type="match status" value="1"/>
</dbReference>
<proteinExistence type="inferred from homology"/>
<feature type="transmembrane region" description="Helical" evidence="9">
    <location>
        <begin position="147"/>
        <end position="165"/>
    </location>
</feature>
<dbReference type="GO" id="GO:0022857">
    <property type="term" value="F:transmembrane transporter activity"/>
    <property type="evidence" value="ECO:0007669"/>
    <property type="project" value="InterPro"/>
</dbReference>
<feature type="transmembrane region" description="Helical" evidence="9">
    <location>
        <begin position="96"/>
        <end position="120"/>
    </location>
</feature>
<dbReference type="GO" id="GO:0006865">
    <property type="term" value="P:amino acid transport"/>
    <property type="evidence" value="ECO:0007669"/>
    <property type="project" value="UniProtKB-KW"/>
</dbReference>
<keyword evidence="3" id="KW-1003">Cell membrane</keyword>
<feature type="transmembrane region" description="Helical" evidence="9">
    <location>
        <begin position="65"/>
        <end position="84"/>
    </location>
</feature>
<keyword evidence="2" id="KW-0813">Transport</keyword>
<comment type="similarity">
    <text evidence="8">Belongs to the binding-protein-dependent transport system permease family. LivHM subfamily.</text>
</comment>
<gene>
    <name evidence="10" type="ordered locus">Tmar_1816</name>
</gene>
<dbReference type="STRING" id="644966.Tmar_1816"/>